<feature type="domain" description="G-patch" evidence="2">
    <location>
        <begin position="174"/>
        <end position="194"/>
    </location>
</feature>
<feature type="compositionally biased region" description="Basic residues" evidence="1">
    <location>
        <begin position="871"/>
        <end position="881"/>
    </location>
</feature>
<feature type="region of interest" description="Disordered" evidence="1">
    <location>
        <begin position="690"/>
        <end position="957"/>
    </location>
</feature>
<name>A0A9N9ANZ7_9GLOM</name>
<evidence type="ECO:0000313" key="3">
    <source>
        <dbReference type="EMBL" id="CAG8537136.1"/>
    </source>
</evidence>
<feature type="compositionally biased region" description="Low complexity" evidence="1">
    <location>
        <begin position="902"/>
        <end position="913"/>
    </location>
</feature>
<feature type="compositionally biased region" description="Basic and acidic residues" evidence="1">
    <location>
        <begin position="654"/>
        <end position="670"/>
    </location>
</feature>
<dbReference type="GO" id="GO:0003723">
    <property type="term" value="F:RNA binding"/>
    <property type="evidence" value="ECO:0007669"/>
    <property type="project" value="TreeGrafter"/>
</dbReference>
<sequence>MSLHKKKAKLAQVTEDEVVDEKANETFIIYGTLLPEVDSTSSEDKGKFQPIWKQEVRDENGLRRFHGAFKGGWSAGYYNTVGSKEGWIPSTFVSSRSNRSAKKESLPQDFMDDEDLEELGQNQKLVTTEEFDLLGSTEREKAQKQALAASFNENRSGFSAISERLIEDLVVPSKEPVGVRLLKKMGWRQGQGIGPHSAIIKFDHKDNTYGLGFDPYKNAPEFASKVKSNSKVEQSHLQTANSLPMKGGIGVGALEEEDDEDIYDTTSIREYRTLLIDEDEEAIFVGKRQDKKPQTFVSSKKKSSSMQLCYDGSEPLTGFVLAQRPLPLNKWQVFTPPEIPTGFVPIHYFDTPGPAETQNTSSMPSNTHQKVTTLAIVADQRAAKLGENPIQAPARSVFDFVSRRDKERLDNLIGAYVEVKTEDVQHAKFVIPKVEKDVATAALKGFIPFGDNLSKQTRYKQFLEYQAGLSQVELRLPEDYTADEFSKELDDFAKAARIFRPMSSMIASRFASASPSSIIQEFKQPEGGLRAPSGKKSFQEVSTTATTTSTTVFEDSRSAAEAAAKMNMFGALTRTRAEFYPNRLLCKRFNIANPHPEHKGDSSTGKTQKGQQQPLSKEKVDEIMQERSTQSFVNNTNNGSSATSTQTITQSESLQEKDPEESKPDSENKETVAINYVRPSMDIFKAIFESESDSESEQEETSKKKVPPNLVSHPIDAPKPDESISVQVASNVAVSSSSPIIKQEKSETSFRPMFIPKSDRANDRTLVSSTSSPFKSSESVQKDHVSTAGPLSFLDDIPQTESNHKRSSLRDESKTTDVKEKKTISSPVKETKPTIENIANDSTRNHEELRISRQHISKKQKRDDSDDEYTRRRHKNHKKSTSSKQRSSASKKHKKQEDSNSDHSQTSSSESSSNEVVRRRHKNKTKRHKKEYSSSKKKSKKHSGPKPHRPRAMDYWD</sequence>
<feature type="compositionally biased region" description="Basic and acidic residues" evidence="1">
    <location>
        <begin position="802"/>
        <end position="833"/>
    </location>
</feature>
<reference evidence="3" key="1">
    <citation type="submission" date="2021-06" db="EMBL/GenBank/DDBJ databases">
        <authorList>
            <person name="Kallberg Y."/>
            <person name="Tangrot J."/>
            <person name="Rosling A."/>
        </authorList>
    </citation>
    <scope>NUCLEOTIDE SEQUENCE</scope>
    <source>
        <strain evidence="3">MT106</strain>
    </source>
</reference>
<protein>
    <submittedName>
        <fullName evidence="3">9112_t:CDS:1</fullName>
    </submittedName>
</protein>
<dbReference type="PANTHER" id="PTHR13384:SF19">
    <property type="entry name" value="G PATCH DOMAIN-CONTAINING PROTEIN 1"/>
    <property type="match status" value="1"/>
</dbReference>
<comment type="caution">
    <text evidence="3">The sequence shown here is derived from an EMBL/GenBank/DDBJ whole genome shotgun (WGS) entry which is preliminary data.</text>
</comment>
<feature type="region of interest" description="Disordered" evidence="1">
    <location>
        <begin position="526"/>
        <end position="549"/>
    </location>
</feature>
<evidence type="ECO:0000259" key="2">
    <source>
        <dbReference type="PROSITE" id="PS50174"/>
    </source>
</evidence>
<proteinExistence type="predicted"/>
<feature type="compositionally biased region" description="Basic and acidic residues" evidence="1">
    <location>
        <begin position="616"/>
        <end position="625"/>
    </location>
</feature>
<feature type="region of interest" description="Disordered" evidence="1">
    <location>
        <begin position="592"/>
        <end position="671"/>
    </location>
</feature>
<dbReference type="OrthoDB" id="20507at2759"/>
<dbReference type="Proteomes" id="UP000789831">
    <property type="component" value="Unassembled WGS sequence"/>
</dbReference>
<evidence type="ECO:0000256" key="1">
    <source>
        <dbReference type="SAM" id="MobiDB-lite"/>
    </source>
</evidence>
<dbReference type="Pfam" id="PF01585">
    <property type="entry name" value="G-patch"/>
    <property type="match status" value="1"/>
</dbReference>
<dbReference type="EMBL" id="CAJVPL010000880">
    <property type="protein sequence ID" value="CAG8537136.1"/>
    <property type="molecule type" value="Genomic_DNA"/>
</dbReference>
<dbReference type="PANTHER" id="PTHR13384">
    <property type="entry name" value="G PATCH DOMAIN-CONTAINING PROTEIN 1"/>
    <property type="match status" value="1"/>
</dbReference>
<accession>A0A9N9ANZ7</accession>
<feature type="compositionally biased region" description="Low complexity" evidence="1">
    <location>
        <begin position="723"/>
        <end position="738"/>
    </location>
</feature>
<feature type="compositionally biased region" description="Low complexity" evidence="1">
    <location>
        <begin position="768"/>
        <end position="779"/>
    </location>
</feature>
<gene>
    <name evidence="3" type="ORF">AGERDE_LOCUS6001</name>
</gene>
<evidence type="ECO:0000313" key="4">
    <source>
        <dbReference type="Proteomes" id="UP000789831"/>
    </source>
</evidence>
<feature type="compositionally biased region" description="Polar residues" evidence="1">
    <location>
        <begin position="602"/>
        <end position="615"/>
    </location>
</feature>
<dbReference type="GO" id="GO:0006397">
    <property type="term" value="P:mRNA processing"/>
    <property type="evidence" value="ECO:0007669"/>
    <property type="project" value="InterPro"/>
</dbReference>
<feature type="compositionally biased region" description="Low complexity" evidence="1">
    <location>
        <begin position="634"/>
        <end position="653"/>
    </location>
</feature>
<dbReference type="InterPro" id="IPR000467">
    <property type="entry name" value="G_patch_dom"/>
</dbReference>
<dbReference type="InterPro" id="IPR011666">
    <property type="entry name" value="DUF1604"/>
</dbReference>
<dbReference type="AlphaFoldDB" id="A0A9N9ANZ7"/>
<organism evidence="3 4">
    <name type="scientific">Ambispora gerdemannii</name>
    <dbReference type="NCBI Taxonomy" id="144530"/>
    <lineage>
        <taxon>Eukaryota</taxon>
        <taxon>Fungi</taxon>
        <taxon>Fungi incertae sedis</taxon>
        <taxon>Mucoromycota</taxon>
        <taxon>Glomeromycotina</taxon>
        <taxon>Glomeromycetes</taxon>
        <taxon>Archaeosporales</taxon>
        <taxon>Ambisporaceae</taxon>
        <taxon>Ambispora</taxon>
    </lineage>
</organism>
<dbReference type="Pfam" id="PF07713">
    <property type="entry name" value="DUF1604"/>
    <property type="match status" value="1"/>
</dbReference>
<feature type="compositionally biased region" description="Basic residues" evidence="1">
    <location>
        <begin position="918"/>
        <end position="950"/>
    </location>
</feature>
<dbReference type="GO" id="GO:0005634">
    <property type="term" value="C:nucleus"/>
    <property type="evidence" value="ECO:0007669"/>
    <property type="project" value="TreeGrafter"/>
</dbReference>
<feature type="compositionally biased region" description="Acidic residues" evidence="1">
    <location>
        <begin position="690"/>
        <end position="699"/>
    </location>
</feature>
<dbReference type="Pfam" id="PF26093">
    <property type="entry name" value="HTH_TGH"/>
    <property type="match status" value="1"/>
</dbReference>
<keyword evidence="4" id="KW-1185">Reference proteome</keyword>
<dbReference type="PROSITE" id="PS50174">
    <property type="entry name" value="G_PATCH"/>
    <property type="match status" value="1"/>
</dbReference>
<feature type="compositionally biased region" description="Basic and acidic residues" evidence="1">
    <location>
        <begin position="861"/>
        <end position="870"/>
    </location>
</feature>